<evidence type="ECO:0000313" key="2">
    <source>
        <dbReference type="Proteomes" id="UP000076738"/>
    </source>
</evidence>
<dbReference type="InterPro" id="IPR036282">
    <property type="entry name" value="Glutathione-S-Trfase_C_sf"/>
</dbReference>
<name>A0A167R0Y1_CALVF</name>
<evidence type="ECO:0008006" key="3">
    <source>
        <dbReference type="Google" id="ProtNLM"/>
    </source>
</evidence>
<dbReference type="OrthoDB" id="2979839at2759"/>
<reference evidence="1 2" key="1">
    <citation type="journal article" date="2016" name="Mol. Biol. Evol.">
        <title>Comparative Genomics of Early-Diverging Mushroom-Forming Fungi Provides Insights into the Origins of Lignocellulose Decay Capabilities.</title>
        <authorList>
            <person name="Nagy L.G."/>
            <person name="Riley R."/>
            <person name="Tritt A."/>
            <person name="Adam C."/>
            <person name="Daum C."/>
            <person name="Floudas D."/>
            <person name="Sun H."/>
            <person name="Yadav J.S."/>
            <person name="Pangilinan J."/>
            <person name="Larsson K.H."/>
            <person name="Matsuura K."/>
            <person name="Barry K."/>
            <person name="Labutti K."/>
            <person name="Kuo R."/>
            <person name="Ohm R.A."/>
            <person name="Bhattacharya S.S."/>
            <person name="Shirouzu T."/>
            <person name="Yoshinaga Y."/>
            <person name="Martin F.M."/>
            <person name="Grigoriev I.V."/>
            <person name="Hibbett D.S."/>
        </authorList>
    </citation>
    <scope>NUCLEOTIDE SEQUENCE [LARGE SCALE GENOMIC DNA]</scope>
    <source>
        <strain evidence="1 2">TUFC12733</strain>
    </source>
</reference>
<sequence>MNAFGWVRGWKWCGIENLDFCPNVAAWLDRIAARPAVEIGLTVPSAGHRANLSKEEEEKVAEEARKWILAGNQPK</sequence>
<dbReference type="STRING" id="1330018.A0A167R0Y1"/>
<accession>A0A167R0Y1</accession>
<evidence type="ECO:0000313" key="1">
    <source>
        <dbReference type="EMBL" id="KZP00441.1"/>
    </source>
</evidence>
<dbReference type="Proteomes" id="UP000076738">
    <property type="component" value="Unassembled WGS sequence"/>
</dbReference>
<proteinExistence type="predicted"/>
<dbReference type="EMBL" id="KV417269">
    <property type="protein sequence ID" value="KZP00441.1"/>
    <property type="molecule type" value="Genomic_DNA"/>
</dbReference>
<dbReference type="AlphaFoldDB" id="A0A167R0Y1"/>
<keyword evidence="2" id="KW-1185">Reference proteome</keyword>
<dbReference type="Gene3D" id="1.20.1050.10">
    <property type="match status" value="1"/>
</dbReference>
<organism evidence="1 2">
    <name type="scientific">Calocera viscosa (strain TUFC12733)</name>
    <dbReference type="NCBI Taxonomy" id="1330018"/>
    <lineage>
        <taxon>Eukaryota</taxon>
        <taxon>Fungi</taxon>
        <taxon>Dikarya</taxon>
        <taxon>Basidiomycota</taxon>
        <taxon>Agaricomycotina</taxon>
        <taxon>Dacrymycetes</taxon>
        <taxon>Dacrymycetales</taxon>
        <taxon>Dacrymycetaceae</taxon>
        <taxon>Calocera</taxon>
    </lineage>
</organism>
<dbReference type="SUPFAM" id="SSF47616">
    <property type="entry name" value="GST C-terminal domain-like"/>
    <property type="match status" value="1"/>
</dbReference>
<gene>
    <name evidence="1" type="ORF">CALVIDRAFT_533450</name>
</gene>
<protein>
    <recommendedName>
        <fullName evidence="3">GST C-terminal domain-containing protein</fullName>
    </recommendedName>
</protein>